<evidence type="ECO:0000256" key="6">
    <source>
        <dbReference type="ARBA" id="ARBA00023206"/>
    </source>
</evidence>
<accession>A0AAQ4F0H3</accession>
<dbReference type="GO" id="GO:0015038">
    <property type="term" value="F:glutathione disulfide oxidoreductase activity"/>
    <property type="evidence" value="ECO:0007669"/>
    <property type="project" value="TreeGrafter"/>
</dbReference>
<dbReference type="InterPro" id="IPR014025">
    <property type="entry name" value="Glutaredoxin_subgr"/>
</dbReference>
<gene>
    <name evidence="12" type="ORF">V5799_018391</name>
</gene>
<organism evidence="12 13">
    <name type="scientific">Amblyomma americanum</name>
    <name type="common">Lone star tick</name>
    <dbReference type="NCBI Taxonomy" id="6943"/>
    <lineage>
        <taxon>Eukaryota</taxon>
        <taxon>Metazoa</taxon>
        <taxon>Ecdysozoa</taxon>
        <taxon>Arthropoda</taxon>
        <taxon>Chelicerata</taxon>
        <taxon>Arachnida</taxon>
        <taxon>Acari</taxon>
        <taxon>Parasitiformes</taxon>
        <taxon>Ixodida</taxon>
        <taxon>Ixodoidea</taxon>
        <taxon>Ixodidae</taxon>
        <taxon>Amblyomminae</taxon>
        <taxon>Amblyomma</taxon>
    </lineage>
</organism>
<evidence type="ECO:0000256" key="1">
    <source>
        <dbReference type="ARBA" id="ARBA00002549"/>
    </source>
</evidence>
<keyword evidence="7" id="KW-0676">Redox-active center</keyword>
<protein>
    <recommendedName>
        <fullName evidence="10">Glutaredoxin-2, mitochondrial</fullName>
    </recommendedName>
</protein>
<dbReference type="InterPro" id="IPR036249">
    <property type="entry name" value="Thioredoxin-like_sf"/>
</dbReference>
<keyword evidence="5" id="KW-1015">Disulfide bond</keyword>
<comment type="similarity">
    <text evidence="2">Belongs to the glutaredoxin family.</text>
</comment>
<dbReference type="Proteomes" id="UP001321473">
    <property type="component" value="Unassembled WGS sequence"/>
</dbReference>
<dbReference type="InterPro" id="IPR011767">
    <property type="entry name" value="GLR_AS"/>
</dbReference>
<dbReference type="Pfam" id="PF00462">
    <property type="entry name" value="Glutaredoxin"/>
    <property type="match status" value="1"/>
</dbReference>
<dbReference type="EMBL" id="JARKHS020009041">
    <property type="protein sequence ID" value="KAK8780272.1"/>
    <property type="molecule type" value="Genomic_DNA"/>
</dbReference>
<dbReference type="GO" id="GO:0034599">
    <property type="term" value="P:cellular response to oxidative stress"/>
    <property type="evidence" value="ECO:0007669"/>
    <property type="project" value="TreeGrafter"/>
</dbReference>
<dbReference type="GO" id="GO:0005737">
    <property type="term" value="C:cytoplasm"/>
    <property type="evidence" value="ECO:0007669"/>
    <property type="project" value="TreeGrafter"/>
</dbReference>
<dbReference type="FunFam" id="3.40.30.10:FF:000026">
    <property type="entry name" value="Glutaredoxin 2"/>
    <property type="match status" value="1"/>
</dbReference>
<keyword evidence="4" id="KW-0249">Electron transport</keyword>
<comment type="function">
    <text evidence="1">Has a glutathione-disulfide oxidoreductase activity in the presence of NADPH and glutathione reductase. Reduces low molecular weight disulfides and proteins.</text>
</comment>
<feature type="domain" description="Glutaredoxin" evidence="11">
    <location>
        <begin position="17"/>
        <end position="78"/>
    </location>
</feature>
<dbReference type="SUPFAM" id="SSF52833">
    <property type="entry name" value="Thioredoxin-like"/>
    <property type="match status" value="1"/>
</dbReference>
<dbReference type="Gene3D" id="3.40.30.10">
    <property type="entry name" value="Glutaredoxin"/>
    <property type="match status" value="1"/>
</dbReference>
<evidence type="ECO:0000313" key="12">
    <source>
        <dbReference type="EMBL" id="KAK8780272.1"/>
    </source>
</evidence>
<dbReference type="PRINTS" id="PR00160">
    <property type="entry name" value="GLUTAREDOXIN"/>
</dbReference>
<dbReference type="NCBIfam" id="TIGR02180">
    <property type="entry name" value="GRX_euk"/>
    <property type="match status" value="1"/>
</dbReference>
<evidence type="ECO:0000259" key="11">
    <source>
        <dbReference type="Pfam" id="PF00462"/>
    </source>
</evidence>
<keyword evidence="6" id="KW-0318">Glutathionylation</keyword>
<evidence type="ECO:0000256" key="9">
    <source>
        <dbReference type="ARBA" id="ARBA00038558"/>
    </source>
</evidence>
<dbReference type="PROSITE" id="PS00195">
    <property type="entry name" value="GLUTAREDOXIN_1"/>
    <property type="match status" value="1"/>
</dbReference>
<evidence type="ECO:0000256" key="5">
    <source>
        <dbReference type="ARBA" id="ARBA00023157"/>
    </source>
</evidence>
<proteinExistence type="inferred from homology"/>
<comment type="function">
    <text evidence="8">Glutathione-dependent oxidoreductase that facilitates the maintenance of mitochondrial redox homeostasis upon induction of apoptosis by oxidative stress. Involved in response to hydrogen peroxide and regulation of apoptosis caused by oxidative stress. Acts as a very efficient catalyst of monothiol reactions because of its high affinity for protein glutathione-mixed disulfides. Can receive electrons not only from glutathione (GSH), but also from thioredoxin reductase supporting both monothiol and dithiol reactions. Efficiently catalyzes both glutathionylation and deglutathionylation of mitochondrial complex I, which in turn regulates the superoxide production by the complex. Overexpression decreases the susceptibility to apoptosis and prevents loss of cardiolipin and cytochrome c release.</text>
</comment>
<comment type="subunit">
    <text evidence="9">Monomer; active form. Homodimer; inactive form. The homodimer is probably linked by 1 2Fe-2S cluster.</text>
</comment>
<evidence type="ECO:0000256" key="8">
    <source>
        <dbReference type="ARBA" id="ARBA00037470"/>
    </source>
</evidence>
<evidence type="ECO:0000256" key="2">
    <source>
        <dbReference type="ARBA" id="ARBA00007787"/>
    </source>
</evidence>
<dbReference type="InterPro" id="IPR011899">
    <property type="entry name" value="Glutaredoxin_euk/vir"/>
</dbReference>
<dbReference type="PANTHER" id="PTHR45694">
    <property type="entry name" value="GLUTAREDOXIN 2"/>
    <property type="match status" value="1"/>
</dbReference>
<evidence type="ECO:0000256" key="3">
    <source>
        <dbReference type="ARBA" id="ARBA00022448"/>
    </source>
</evidence>
<dbReference type="PROSITE" id="PS51354">
    <property type="entry name" value="GLUTAREDOXIN_2"/>
    <property type="match status" value="1"/>
</dbReference>
<evidence type="ECO:0000256" key="7">
    <source>
        <dbReference type="ARBA" id="ARBA00023284"/>
    </source>
</evidence>
<name>A0AAQ4F0H3_AMBAM</name>
<evidence type="ECO:0000256" key="4">
    <source>
        <dbReference type="ARBA" id="ARBA00022982"/>
    </source>
</evidence>
<evidence type="ECO:0000256" key="10">
    <source>
        <dbReference type="ARBA" id="ARBA00039819"/>
    </source>
</evidence>
<dbReference type="CDD" id="cd03419">
    <property type="entry name" value="GRX_GRXh_1_2_like"/>
    <property type="match status" value="1"/>
</dbReference>
<reference evidence="12 13" key="1">
    <citation type="journal article" date="2023" name="Arcadia Sci">
        <title>De novo assembly of a long-read Amblyomma americanum tick genome.</title>
        <authorList>
            <person name="Chou S."/>
            <person name="Poskanzer K.E."/>
            <person name="Rollins M."/>
            <person name="Thuy-Boun P.S."/>
        </authorList>
    </citation>
    <scope>NUCLEOTIDE SEQUENCE [LARGE SCALE GENOMIC DNA]</scope>
    <source>
        <strain evidence="12">F_SG_1</strain>
        <tissue evidence="12">Salivary glands</tissue>
    </source>
</reference>
<evidence type="ECO:0000313" key="13">
    <source>
        <dbReference type="Proteomes" id="UP001321473"/>
    </source>
</evidence>
<sequence length="104" mass="11650">MSAATDFIEQTLEKNPVVIFSKSYCPFCHKAKRVFDELQVPYLAVELDGRADGGDIQEVLKQKTGARTVPRVFVNKQCLGGGSDVENMYREEKLQKLLQSNGLL</sequence>
<keyword evidence="13" id="KW-1185">Reference proteome</keyword>
<dbReference type="InterPro" id="IPR002109">
    <property type="entry name" value="Glutaredoxin"/>
</dbReference>
<comment type="caution">
    <text evidence="12">The sequence shown here is derived from an EMBL/GenBank/DDBJ whole genome shotgun (WGS) entry which is preliminary data.</text>
</comment>
<dbReference type="AlphaFoldDB" id="A0AAQ4F0H3"/>
<keyword evidence="3" id="KW-0813">Transport</keyword>
<dbReference type="PANTHER" id="PTHR45694:SF5">
    <property type="entry name" value="GLUTAREDOXIN 2"/>
    <property type="match status" value="1"/>
</dbReference>